<evidence type="ECO:0000259" key="2">
    <source>
        <dbReference type="Pfam" id="PF26571"/>
    </source>
</evidence>
<evidence type="ECO:0000313" key="5">
    <source>
        <dbReference type="Proteomes" id="UP001612928"/>
    </source>
</evidence>
<feature type="signal peptide" evidence="1">
    <location>
        <begin position="1"/>
        <end position="20"/>
    </location>
</feature>
<name>A0ABW8A8D7_9ACTN</name>
<feature type="domain" description="PLL-like beta propeller" evidence="3">
    <location>
        <begin position="199"/>
        <end position="528"/>
    </location>
</feature>
<dbReference type="InterPro" id="IPR058502">
    <property type="entry name" value="PLL-like_beta-prop"/>
</dbReference>
<dbReference type="EMBL" id="JBITMB010000005">
    <property type="protein sequence ID" value="MFI7443040.1"/>
    <property type="molecule type" value="Genomic_DNA"/>
</dbReference>
<accession>A0ABW8A8D7</accession>
<evidence type="ECO:0000259" key="3">
    <source>
        <dbReference type="Pfam" id="PF26607"/>
    </source>
</evidence>
<proteinExistence type="predicted"/>
<feature type="domain" description="ARB-07466-like C-terminal" evidence="2">
    <location>
        <begin position="53"/>
        <end position="166"/>
    </location>
</feature>
<dbReference type="Pfam" id="PF26607">
    <property type="entry name" value="DUF8189"/>
    <property type="match status" value="1"/>
</dbReference>
<dbReference type="SUPFAM" id="SSF89372">
    <property type="entry name" value="Fucose-specific lectin"/>
    <property type="match status" value="1"/>
</dbReference>
<dbReference type="RefSeq" id="WP_397023094.1">
    <property type="nucleotide sequence ID" value="NZ_JBITMB010000005.1"/>
</dbReference>
<reference evidence="4 5" key="1">
    <citation type="submission" date="2024-10" db="EMBL/GenBank/DDBJ databases">
        <title>The Natural Products Discovery Center: Release of the First 8490 Sequenced Strains for Exploring Actinobacteria Biosynthetic Diversity.</title>
        <authorList>
            <person name="Kalkreuter E."/>
            <person name="Kautsar S.A."/>
            <person name="Yang D."/>
            <person name="Bader C.D."/>
            <person name="Teijaro C.N."/>
            <person name="Fluegel L."/>
            <person name="Davis C.M."/>
            <person name="Simpson J.R."/>
            <person name="Lauterbach L."/>
            <person name="Steele A.D."/>
            <person name="Gui C."/>
            <person name="Meng S."/>
            <person name="Li G."/>
            <person name="Viehrig K."/>
            <person name="Ye F."/>
            <person name="Su P."/>
            <person name="Kiefer A.F."/>
            <person name="Nichols A."/>
            <person name="Cepeda A.J."/>
            <person name="Yan W."/>
            <person name="Fan B."/>
            <person name="Jiang Y."/>
            <person name="Adhikari A."/>
            <person name="Zheng C.-J."/>
            <person name="Schuster L."/>
            <person name="Cowan T.M."/>
            <person name="Smanski M.J."/>
            <person name="Chevrette M.G."/>
            <person name="De Carvalho L.P.S."/>
            <person name="Shen B."/>
        </authorList>
    </citation>
    <scope>NUCLEOTIDE SEQUENCE [LARGE SCALE GENOMIC DNA]</scope>
    <source>
        <strain evidence="4 5">NPDC049503</strain>
    </source>
</reference>
<dbReference type="InterPro" id="IPR058593">
    <property type="entry name" value="ARB_07466-like_C"/>
</dbReference>
<evidence type="ECO:0000313" key="4">
    <source>
        <dbReference type="EMBL" id="MFI7443040.1"/>
    </source>
</evidence>
<keyword evidence="5" id="KW-1185">Reference proteome</keyword>
<organism evidence="4 5">
    <name type="scientific">Nonomuraea indica</name>
    <dbReference type="NCBI Taxonomy" id="1581193"/>
    <lineage>
        <taxon>Bacteria</taxon>
        <taxon>Bacillati</taxon>
        <taxon>Actinomycetota</taxon>
        <taxon>Actinomycetes</taxon>
        <taxon>Streptosporangiales</taxon>
        <taxon>Streptosporangiaceae</taxon>
        <taxon>Nonomuraea</taxon>
    </lineage>
</organism>
<dbReference type="Proteomes" id="UP001612928">
    <property type="component" value="Unassembled WGS sequence"/>
</dbReference>
<keyword evidence="1" id="KW-0732">Signal</keyword>
<dbReference type="Pfam" id="PF26571">
    <property type="entry name" value="VldE"/>
    <property type="match status" value="1"/>
</dbReference>
<evidence type="ECO:0000256" key="1">
    <source>
        <dbReference type="SAM" id="SignalP"/>
    </source>
</evidence>
<comment type="caution">
    <text evidence="4">The sequence shown here is derived from an EMBL/GenBank/DDBJ whole genome shotgun (WGS) entry which is preliminary data.</text>
</comment>
<gene>
    <name evidence="4" type="ORF">ACIBP5_23975</name>
</gene>
<feature type="chain" id="PRO_5046283903" evidence="1">
    <location>
        <begin position="21"/>
        <end position="530"/>
    </location>
</feature>
<sequence>MRRFVVVLLALTLAVIYTEADVSPARAAPATPDFGPSIDAYASYDGQDTCDPTAKPGVIGVRDLLNDEYGSHTAYFTRACDDGGKSEHKEGRALDYMLNVNDSADRAVANDVLAWLLATDRYGNTHAIARRLGIMYIIWNRQIWNAYQASSGWQPYAGSNPHTDHIHFSFSWPGALKQTTWWTATPVGGSPEDVSQDGVAITTDARIALYTVRLDGDVWGRSQSTPGGVFNDWQRLSTGGGFQGRVAVLRSDDNRIALYARRNGTIYGASQTQAGGSFSEWKPMGTGGAGVVGDPRAVYGYAGRIAIYALNGNGNISGVSQLTRGGAFGPWQVLTSGGGYSGKPAAVVDSKQRITLYARRNSTIYGASQAQAGGSLGNWYAIAGDSPVIDSDPIAVWSSGGRIALYTTNNAGDVYGTNQTSPGSAFRPWQRLTDTGGYAGKPSVLVNDDGRIAVYVRRDGTIYGASQAQVGGSFGDWNAMGTDSPPITGDPAAVWGIGGRIAIYAATSGDSIGGVNQVIAGGAFGQWMIL</sequence>
<protein>
    <submittedName>
        <fullName evidence="4">Uncharacterized protein</fullName>
    </submittedName>
</protein>